<organism evidence="1 2">
    <name type="scientific">Magallana gigas</name>
    <name type="common">Pacific oyster</name>
    <name type="synonym">Crassostrea gigas</name>
    <dbReference type="NCBI Taxonomy" id="29159"/>
    <lineage>
        <taxon>Eukaryota</taxon>
        <taxon>Metazoa</taxon>
        <taxon>Spiralia</taxon>
        <taxon>Lophotrochozoa</taxon>
        <taxon>Mollusca</taxon>
        <taxon>Bivalvia</taxon>
        <taxon>Autobranchia</taxon>
        <taxon>Pteriomorphia</taxon>
        <taxon>Ostreida</taxon>
        <taxon>Ostreoidea</taxon>
        <taxon>Ostreidae</taxon>
        <taxon>Magallana</taxon>
    </lineage>
</organism>
<dbReference type="AlphaFoldDB" id="A0A8W8JCM8"/>
<protein>
    <submittedName>
        <fullName evidence="1">Uncharacterized protein</fullName>
    </submittedName>
</protein>
<name>A0A8W8JCM8_MAGGI</name>
<dbReference type="EnsemblMetazoa" id="G18255.1">
    <property type="protein sequence ID" value="G18255.1:cds"/>
    <property type="gene ID" value="G18255"/>
</dbReference>
<reference evidence="1" key="1">
    <citation type="submission" date="2022-08" db="UniProtKB">
        <authorList>
            <consortium name="EnsemblMetazoa"/>
        </authorList>
    </citation>
    <scope>IDENTIFICATION</scope>
    <source>
        <strain evidence="1">05x7-T-G4-1.051#20</strain>
    </source>
</reference>
<keyword evidence="2" id="KW-1185">Reference proteome</keyword>
<dbReference type="Proteomes" id="UP000005408">
    <property type="component" value="Unassembled WGS sequence"/>
</dbReference>
<evidence type="ECO:0000313" key="1">
    <source>
        <dbReference type="EnsemblMetazoa" id="G18255.1:cds"/>
    </source>
</evidence>
<accession>A0A8W8JCM8</accession>
<sequence>CLEGFYGMNCSYRCPVPSYGGTCQFLFGNCSIDLCDHVHGCPPSEIGIQVTTSHSNTSIASTKVKFMEEIKDTICKSNLVY</sequence>
<evidence type="ECO:0000313" key="2">
    <source>
        <dbReference type="Proteomes" id="UP000005408"/>
    </source>
</evidence>
<proteinExistence type="predicted"/>